<dbReference type="EMBL" id="UGXS01000004">
    <property type="protein sequence ID" value="SUH14279.1"/>
    <property type="molecule type" value="Genomic_DNA"/>
</dbReference>
<reference evidence="2 3" key="1">
    <citation type="submission" date="2018-06" db="EMBL/GenBank/DDBJ databases">
        <authorList>
            <consortium name="Pathogen Informatics"/>
            <person name="Doyle S."/>
        </authorList>
    </citation>
    <scope>NUCLEOTIDE SEQUENCE [LARGE SCALE GENOMIC DNA]</scope>
    <source>
        <strain evidence="2 3">NCTC8258</strain>
    </source>
</reference>
<dbReference type="AlphaFoldDB" id="A0A379W662"/>
<evidence type="ECO:0000313" key="2">
    <source>
        <dbReference type="EMBL" id="SUH14279.1"/>
    </source>
</evidence>
<evidence type="ECO:0000256" key="1">
    <source>
        <dbReference type="SAM" id="MobiDB-lite"/>
    </source>
</evidence>
<proteinExistence type="predicted"/>
<dbReference type="Proteomes" id="UP000255509">
    <property type="component" value="Unassembled WGS sequence"/>
</dbReference>
<dbReference type="InterPro" id="IPR049302">
    <property type="entry name" value="Gp10-like"/>
</dbReference>
<dbReference type="Pfam" id="PF21628">
    <property type="entry name" value="Gp10-like"/>
    <property type="match status" value="1"/>
</dbReference>
<sequence>MKTVNMKTGTDSFVGEDGKPETKDQYPWGFASRWIMNLCNVSA</sequence>
<gene>
    <name evidence="2" type="ORF">NCTC8258_01961</name>
</gene>
<accession>A0A379W662</accession>
<feature type="compositionally biased region" description="Polar residues" evidence="1">
    <location>
        <begin position="1"/>
        <end position="11"/>
    </location>
</feature>
<protein>
    <submittedName>
        <fullName evidence="2">Uncharacterized protein</fullName>
    </submittedName>
</protein>
<name>A0A379W662_SALET</name>
<organism evidence="2 3">
    <name type="scientific">Salmonella enterica I</name>
    <dbReference type="NCBI Taxonomy" id="59201"/>
    <lineage>
        <taxon>Bacteria</taxon>
        <taxon>Pseudomonadati</taxon>
        <taxon>Pseudomonadota</taxon>
        <taxon>Gammaproteobacteria</taxon>
        <taxon>Enterobacterales</taxon>
        <taxon>Enterobacteriaceae</taxon>
        <taxon>Salmonella</taxon>
    </lineage>
</organism>
<feature type="region of interest" description="Disordered" evidence="1">
    <location>
        <begin position="1"/>
        <end position="20"/>
    </location>
</feature>
<evidence type="ECO:0000313" key="3">
    <source>
        <dbReference type="Proteomes" id="UP000255509"/>
    </source>
</evidence>